<protein>
    <submittedName>
        <fullName evidence="2">Uncharacterized protein</fullName>
    </submittedName>
</protein>
<evidence type="ECO:0000256" key="1">
    <source>
        <dbReference type="SAM" id="Phobius"/>
    </source>
</evidence>
<gene>
    <name evidence="2" type="ORF">ACFFK0_20600</name>
</gene>
<proteinExistence type="predicted"/>
<keyword evidence="1" id="KW-0812">Transmembrane</keyword>
<dbReference type="RefSeq" id="WP_377472225.1">
    <property type="nucleotide sequence ID" value="NZ_JBHLWN010000077.1"/>
</dbReference>
<evidence type="ECO:0000313" key="2">
    <source>
        <dbReference type="EMBL" id="MFC0214811.1"/>
    </source>
</evidence>
<reference evidence="2 3" key="1">
    <citation type="submission" date="2024-09" db="EMBL/GenBank/DDBJ databases">
        <authorList>
            <person name="Sun Q."/>
            <person name="Mori K."/>
        </authorList>
    </citation>
    <scope>NUCLEOTIDE SEQUENCE [LARGE SCALE GENOMIC DNA]</scope>
    <source>
        <strain evidence="2 3">CCM 7759</strain>
    </source>
</reference>
<comment type="caution">
    <text evidence="2">The sequence shown here is derived from an EMBL/GenBank/DDBJ whole genome shotgun (WGS) entry which is preliminary data.</text>
</comment>
<dbReference type="EMBL" id="JBHLWN010000077">
    <property type="protein sequence ID" value="MFC0214811.1"/>
    <property type="molecule type" value="Genomic_DNA"/>
</dbReference>
<organism evidence="2 3">
    <name type="scientific">Paenibacillus chartarius</name>
    <dbReference type="NCBI Taxonomy" id="747481"/>
    <lineage>
        <taxon>Bacteria</taxon>
        <taxon>Bacillati</taxon>
        <taxon>Bacillota</taxon>
        <taxon>Bacilli</taxon>
        <taxon>Bacillales</taxon>
        <taxon>Paenibacillaceae</taxon>
        <taxon>Paenibacillus</taxon>
    </lineage>
</organism>
<evidence type="ECO:0000313" key="3">
    <source>
        <dbReference type="Proteomes" id="UP001589776"/>
    </source>
</evidence>
<feature type="transmembrane region" description="Helical" evidence="1">
    <location>
        <begin position="6"/>
        <end position="26"/>
    </location>
</feature>
<sequence length="177" mass="19570">MKLRLLPIVVSVAVSSVVLFGGWFGYHSFAMENPMKAIVEQIPGVSDAQMQLKRDEVQVSLRLGSGASLREVYQTIETKGASIIGDRKVNVEVTNETSPEIDRWWSSALFDVAQAMETKQYADIPKVLEQHKSSLPGLTVLTEMDDDNVYVQLSDGEKSKYVILPRVAPKLGVFVNG</sequence>
<name>A0ABV6DQ78_9BACL</name>
<keyword evidence="3" id="KW-1185">Reference proteome</keyword>
<accession>A0ABV6DQ78</accession>
<keyword evidence="1" id="KW-0472">Membrane</keyword>
<keyword evidence="1" id="KW-1133">Transmembrane helix</keyword>
<dbReference type="Proteomes" id="UP001589776">
    <property type="component" value="Unassembled WGS sequence"/>
</dbReference>